<feature type="signal peptide" evidence="12">
    <location>
        <begin position="1"/>
        <end position="20"/>
    </location>
</feature>
<keyword evidence="6 12" id="KW-0326">Glycosidase</keyword>
<feature type="site" description="Cleavage; by autolysis" evidence="9">
    <location>
        <begin position="832"/>
        <end position="833"/>
    </location>
</feature>
<dbReference type="GO" id="GO:0005576">
    <property type="term" value="C:extracellular region"/>
    <property type="evidence" value="ECO:0007669"/>
    <property type="project" value="UniProtKB-SubCell"/>
</dbReference>
<evidence type="ECO:0000259" key="14">
    <source>
        <dbReference type="Pfam" id="PF05270"/>
    </source>
</evidence>
<evidence type="ECO:0000259" key="15">
    <source>
        <dbReference type="Pfam" id="PF09206"/>
    </source>
</evidence>
<dbReference type="GO" id="GO:0046556">
    <property type="term" value="F:alpha-L-arabinofuranosidase activity"/>
    <property type="evidence" value="ECO:0007669"/>
    <property type="project" value="UniProtKB-UniRule"/>
</dbReference>
<dbReference type="InterPro" id="IPR015289">
    <property type="entry name" value="A-L-arabinofuranosidase_B_cat"/>
</dbReference>
<protein>
    <recommendedName>
        <fullName evidence="12">Alpha-L-arabinofuranosidase</fullName>
        <ecNumber evidence="12">3.2.1.55</ecNumber>
    </recommendedName>
</protein>
<dbReference type="InterPro" id="IPR007934">
    <property type="entry name" value="AbfB_ABD"/>
</dbReference>
<keyword evidence="4 12" id="KW-0378">Hydrolase</keyword>
<evidence type="ECO:0000256" key="7">
    <source>
        <dbReference type="PIRSR" id="PIRSR600246-1"/>
    </source>
</evidence>
<feature type="binding site" evidence="8">
    <location>
        <begin position="861"/>
        <end position="864"/>
    </location>
    <ligand>
        <name>substrate</name>
    </ligand>
</feature>
<comment type="similarity">
    <text evidence="2 12">Belongs to the glycosyl hydrolase 54 family.</text>
</comment>
<keyword evidence="12" id="KW-0964">Secreted</keyword>
<feature type="active site" description="Nucleophile" evidence="10">
    <location>
        <position position="225"/>
    </location>
</feature>
<feature type="disulfide bond" evidence="11">
    <location>
        <begin position="24"/>
        <end position="34"/>
    </location>
</feature>
<dbReference type="Pfam" id="PF09206">
    <property type="entry name" value="ArabFuran-catal"/>
    <property type="match status" value="1"/>
</dbReference>
<feature type="domain" description="Alpha-L-arabinofuranosidase B arabinose-binding" evidence="14">
    <location>
        <begin position="362"/>
        <end position="495"/>
    </location>
</feature>
<dbReference type="Gene3D" id="2.60.120.200">
    <property type="match status" value="1"/>
</dbReference>
<dbReference type="PANTHER" id="PTHR39447">
    <property type="entry name" value="ALPHA-L-ARABINOFURANOSIDASE B"/>
    <property type="match status" value="1"/>
</dbReference>
<feature type="chain" id="PRO_5027154803" description="Alpha-L-arabinofuranosidase" evidence="12">
    <location>
        <begin position="21"/>
        <end position="1083"/>
    </location>
</feature>
<keyword evidence="11" id="KW-1015">Disulfide bond</keyword>
<dbReference type="Gene3D" id="2.80.10.50">
    <property type="match status" value="1"/>
</dbReference>
<sequence>MLPRSLFSLGLTTTASLVAATGPCDIYASGGTPCVAAHSTTRALYASYSGPLYQVIRGSDSATTDIKPLSAGGVANAAAQDTFCSGTTCLISIIYDQSGQGNHLTQAPPGGEASGPEANGYDYLASAVGAPVTLKGKKAYGVFIAPQTGYRNDVPRGTATGDNPEGLYAVLDGTHYNSACCFDYGNAETNNKDTGNGHMEAIFFGDRTAHGYGAGSGPWVLADLENGLYTSGGDNGVGRNPNNPSVNYRFVTAVLKGNSGNQWAIRGGNAKSGSLSTYYSGVRPTSNYNPMSKEGAIVLGVGGDNSDGGQGTFYEGVMTTGYPSDATENSVQANIVAAGYAAASLQSGPKISVNTTVSFRATTAPCCTTKYITHVGADVQLQVVSSSSTVALKSSASWIVHVGLGNSACLSFESVDSPGSFIRHSSNRLQVNTNDGSTIFAQDATFCSQEALDSTGTNALRSWSYPARYWRHSGGTLYIASNGGPNAFDSKATFNDDMRLGTNRVEYLISPAAGVSAIHRNTARGLRSLAFNASIVYIVKRRLRRLLDRISSTDIANVPDIQRNIARPFRRCDSLKWLSGTNCDSPEDRRPNPGILNIRRTYHSNPAAVKVKPRVIIHGGAGNIKREDMSADQYKEYRRSLLSIITSTDAYMRTPKGAFTSSKRPKYPSALEIATYAVVQLENNPLFNSGHGAVFTRDGINELEASVMVTRGFAKRGVGVTGLRSVKNPILLARAMLEHGERDLRGNTELGWAAPANETTGEVGLDVPSAQGHTLIHGETAEILARKYGLETVDPSYYFTQKRWDEHVRGLEREKNGKGAATWSVDEYIPQGTCGAVALDEDGVICVATSTGGVTNKLTGRIGDTPVVGAGFWAEEWSEKGDPSANRANPANPWRSLTDYLELPGSVVELPSNLYNFFTDCLPTPSLYSPVPSRASPTHDRGTDIRVVRSTAVSGTGNGDSFLRVAAARSVASIARWASVSSAEAVNRIAGRGGELETSAGPRWGKTGEGEGGMIGIESSIAVNKSGAVLYSRSEILQDHNCAGMFRAWIGDDGLPEMKIWHEDDGTNSENEQASILEGKRAY</sequence>
<feature type="disulfide bond" evidence="11">
    <location>
        <begin position="180"/>
        <end position="181"/>
    </location>
</feature>
<feature type="disulfide bond" evidence="11">
    <location>
        <begin position="409"/>
        <end position="447"/>
    </location>
</feature>
<evidence type="ECO:0000256" key="9">
    <source>
        <dbReference type="PIRSR" id="PIRSR600246-3"/>
    </source>
</evidence>
<evidence type="ECO:0000256" key="11">
    <source>
        <dbReference type="PIRSR" id="PIRSR638964-3"/>
    </source>
</evidence>
<feature type="active site" description="Nucleophile" evidence="7">
    <location>
        <position position="833"/>
    </location>
</feature>
<feature type="disulfide bond" evidence="11">
    <location>
        <begin position="84"/>
        <end position="89"/>
    </location>
</feature>
<keyword evidence="3 12" id="KW-0732">Signal</keyword>
<dbReference type="Proteomes" id="UP000319160">
    <property type="component" value="Unassembled WGS sequence"/>
</dbReference>
<dbReference type="PANTHER" id="PTHR39447:SF2">
    <property type="entry name" value="ALPHA-L-ARABINOFURANOSIDASE B"/>
    <property type="match status" value="1"/>
</dbReference>
<evidence type="ECO:0000313" key="17">
    <source>
        <dbReference type="Proteomes" id="UP000319160"/>
    </source>
</evidence>
<evidence type="ECO:0000256" key="6">
    <source>
        <dbReference type="ARBA" id="ARBA00023295"/>
    </source>
</evidence>
<dbReference type="SUPFAM" id="SSF49899">
    <property type="entry name" value="Concanavalin A-like lectins/glucanases"/>
    <property type="match status" value="1"/>
</dbReference>
<dbReference type="Pfam" id="PF05270">
    <property type="entry name" value="AbfB"/>
    <property type="match status" value="1"/>
</dbReference>
<proteinExistence type="inferred from homology"/>
<evidence type="ECO:0000256" key="10">
    <source>
        <dbReference type="PIRSR" id="PIRSR638964-1"/>
    </source>
</evidence>
<comment type="caution">
    <text evidence="16">The sequence shown here is derived from an EMBL/GenBank/DDBJ whole genome shotgun (WGS) entry which is preliminary data.</text>
</comment>
<dbReference type="GO" id="GO:0045490">
    <property type="term" value="P:pectin catabolic process"/>
    <property type="evidence" value="ECO:0007669"/>
    <property type="project" value="TreeGrafter"/>
</dbReference>
<comment type="pathway">
    <text evidence="12">Glycan metabolism; L-arabinan degradation.</text>
</comment>
<dbReference type="SUPFAM" id="SSF110221">
    <property type="entry name" value="AbfB domain"/>
    <property type="match status" value="1"/>
</dbReference>
<feature type="active site" description="Proton donor" evidence="10">
    <location>
        <position position="304"/>
    </location>
</feature>
<organism evidence="16 17">
    <name type="scientific">Xylaria flabelliformis</name>
    <dbReference type="NCBI Taxonomy" id="2512241"/>
    <lineage>
        <taxon>Eukaryota</taxon>
        <taxon>Fungi</taxon>
        <taxon>Dikarya</taxon>
        <taxon>Ascomycota</taxon>
        <taxon>Pezizomycotina</taxon>
        <taxon>Sordariomycetes</taxon>
        <taxon>Xylariomycetidae</taxon>
        <taxon>Xylariales</taxon>
        <taxon>Xylariaceae</taxon>
        <taxon>Xylaria</taxon>
    </lineage>
</organism>
<evidence type="ECO:0000256" key="8">
    <source>
        <dbReference type="PIRSR" id="PIRSR600246-2"/>
    </source>
</evidence>
<evidence type="ECO:0000256" key="2">
    <source>
        <dbReference type="ARBA" id="ARBA00006963"/>
    </source>
</evidence>
<evidence type="ECO:0000256" key="12">
    <source>
        <dbReference type="RuleBase" id="RU367111"/>
    </source>
</evidence>
<evidence type="ECO:0000256" key="1">
    <source>
        <dbReference type="ARBA" id="ARBA00001462"/>
    </source>
</evidence>
<accession>A0A553HUS4</accession>
<name>A0A553HUS4_9PEZI</name>
<evidence type="ECO:0000256" key="13">
    <source>
        <dbReference type="SAM" id="MobiDB-lite"/>
    </source>
</evidence>
<dbReference type="SUPFAM" id="SSF56235">
    <property type="entry name" value="N-terminal nucleophile aminohydrolases (Ntn hydrolases)"/>
    <property type="match status" value="1"/>
</dbReference>
<dbReference type="GO" id="GO:0031222">
    <property type="term" value="P:arabinan catabolic process"/>
    <property type="evidence" value="ECO:0007669"/>
    <property type="project" value="UniProtKB-UniRule"/>
</dbReference>
<keyword evidence="12" id="KW-0119">Carbohydrate metabolism</keyword>
<dbReference type="EC" id="3.2.1.55" evidence="12"/>
<dbReference type="CDD" id="cd04701">
    <property type="entry name" value="Asparaginase_2"/>
    <property type="match status" value="1"/>
</dbReference>
<dbReference type="InterPro" id="IPR000246">
    <property type="entry name" value="Peptidase_T2"/>
</dbReference>
<evidence type="ECO:0000256" key="5">
    <source>
        <dbReference type="ARBA" id="ARBA00023180"/>
    </source>
</evidence>
<dbReference type="GO" id="GO:0046373">
    <property type="term" value="P:L-arabinose metabolic process"/>
    <property type="evidence" value="ECO:0007669"/>
    <property type="project" value="UniProtKB-UniRule"/>
</dbReference>
<dbReference type="Pfam" id="PF01112">
    <property type="entry name" value="Asparaginase_2"/>
    <property type="match status" value="2"/>
</dbReference>
<keyword evidence="17" id="KW-1185">Reference proteome</keyword>
<dbReference type="CDD" id="cd23399">
    <property type="entry name" value="beta-trefoil_ABD_ABFB"/>
    <property type="match status" value="1"/>
</dbReference>
<evidence type="ECO:0000256" key="4">
    <source>
        <dbReference type="ARBA" id="ARBA00022801"/>
    </source>
</evidence>
<dbReference type="STRING" id="2512241.A0A553HUS4"/>
<dbReference type="EMBL" id="VFLP01000043">
    <property type="protein sequence ID" value="TRX91687.1"/>
    <property type="molecule type" value="Genomic_DNA"/>
</dbReference>
<dbReference type="Gene3D" id="3.60.20.30">
    <property type="entry name" value="(Glycosyl)asparaginase"/>
    <property type="match status" value="1"/>
</dbReference>
<dbReference type="FunFam" id="2.80.10.50:FF:000059">
    <property type="entry name" value="Probable alpha-L-arabinofuranosidase B"/>
    <property type="match status" value="1"/>
</dbReference>
<dbReference type="InterPro" id="IPR038964">
    <property type="entry name" value="ABFB"/>
</dbReference>
<feature type="region of interest" description="Disordered" evidence="13">
    <location>
        <begin position="1063"/>
        <end position="1083"/>
    </location>
</feature>
<comment type="subcellular location">
    <subcellularLocation>
        <location evidence="12">Secreted</location>
    </subcellularLocation>
</comment>
<comment type="catalytic activity">
    <reaction evidence="1 12">
        <text>Hydrolysis of terminal non-reducing alpha-L-arabinofuranoside residues in alpha-L-arabinosides.</text>
        <dbReference type="EC" id="3.2.1.55"/>
    </reaction>
</comment>
<keyword evidence="5" id="KW-0325">Glycoprotein</keyword>
<keyword evidence="12" id="KW-0624">Polysaccharide degradation</keyword>
<dbReference type="OrthoDB" id="2262349at2759"/>
<dbReference type="AlphaFoldDB" id="A0A553HUS4"/>
<dbReference type="UniPathway" id="UPA00667"/>
<dbReference type="InterPro" id="IPR013320">
    <property type="entry name" value="ConA-like_dom_sf"/>
</dbReference>
<keyword evidence="12" id="KW-0858">Xylan degradation</keyword>
<evidence type="ECO:0000313" key="16">
    <source>
        <dbReference type="EMBL" id="TRX91687.1"/>
    </source>
</evidence>
<gene>
    <name evidence="16" type="ORF">FHL15_007469</name>
</gene>
<reference evidence="17" key="1">
    <citation type="submission" date="2019-06" db="EMBL/GenBank/DDBJ databases">
        <title>Draft genome sequence of the griseofulvin-producing fungus Xylaria cubensis strain G536.</title>
        <authorList>
            <person name="Mead M.E."/>
            <person name="Raja H.A."/>
            <person name="Steenwyk J.L."/>
            <person name="Knowles S.L."/>
            <person name="Oberlies N.H."/>
            <person name="Rokas A."/>
        </authorList>
    </citation>
    <scope>NUCLEOTIDE SEQUENCE [LARGE SCALE GENOMIC DNA]</scope>
    <source>
        <strain evidence="17">G536</strain>
    </source>
</reference>
<dbReference type="InterPro" id="IPR029055">
    <property type="entry name" value="Ntn_hydrolases_N"/>
</dbReference>
<dbReference type="GO" id="GO:0045493">
    <property type="term" value="P:xylan catabolic process"/>
    <property type="evidence" value="ECO:0007669"/>
    <property type="project" value="UniProtKB-KW"/>
</dbReference>
<feature type="domain" description="Alpha-L-arabinofuranosidase B catalytic" evidence="15">
    <location>
        <begin position="23"/>
        <end position="341"/>
    </location>
</feature>
<dbReference type="FunFam" id="2.60.120.200:FF:000131">
    <property type="entry name" value="Probable alpha-L-arabinofuranosidase B"/>
    <property type="match status" value="1"/>
</dbReference>
<feature type="binding site" evidence="8">
    <location>
        <begin position="956"/>
        <end position="959"/>
    </location>
    <ligand>
        <name>substrate</name>
    </ligand>
</feature>
<dbReference type="InterPro" id="IPR036195">
    <property type="entry name" value="AbfB_ABD_sf"/>
</dbReference>
<evidence type="ECO:0000256" key="3">
    <source>
        <dbReference type="ARBA" id="ARBA00022729"/>
    </source>
</evidence>